<accession>A0ABW4WSG4</accession>
<feature type="chain" id="PRO_5045300573" evidence="1">
    <location>
        <begin position="26"/>
        <end position="172"/>
    </location>
</feature>
<evidence type="ECO:0000313" key="2">
    <source>
        <dbReference type="EMBL" id="MFD2058582.1"/>
    </source>
</evidence>
<evidence type="ECO:0000256" key="1">
    <source>
        <dbReference type="SAM" id="SignalP"/>
    </source>
</evidence>
<protein>
    <submittedName>
        <fullName evidence="2">Uncharacterized protein</fullName>
    </submittedName>
</protein>
<dbReference type="RefSeq" id="WP_379027054.1">
    <property type="nucleotide sequence ID" value="NZ_JBHUGY010000076.1"/>
</dbReference>
<comment type="caution">
    <text evidence="2">The sequence shown here is derived from an EMBL/GenBank/DDBJ whole genome shotgun (WGS) entry which is preliminary data.</text>
</comment>
<name>A0ABW4WSG4_9HYPH</name>
<keyword evidence="1" id="KW-0732">Signal</keyword>
<keyword evidence="3" id="KW-1185">Reference proteome</keyword>
<dbReference type="EMBL" id="JBHUGY010000076">
    <property type="protein sequence ID" value="MFD2058582.1"/>
    <property type="molecule type" value="Genomic_DNA"/>
</dbReference>
<organism evidence="2 3">
    <name type="scientific">Mesorhizobium calcicola</name>
    <dbReference type="NCBI Taxonomy" id="1300310"/>
    <lineage>
        <taxon>Bacteria</taxon>
        <taxon>Pseudomonadati</taxon>
        <taxon>Pseudomonadota</taxon>
        <taxon>Alphaproteobacteria</taxon>
        <taxon>Hyphomicrobiales</taxon>
        <taxon>Phyllobacteriaceae</taxon>
        <taxon>Mesorhizobium</taxon>
    </lineage>
</organism>
<sequence>MGKRTGLWAVIVPGFIVVSASAAFAQCAREGEELCQGGQTYRCEKTGSELTPIFQNVPCAVNVPAQTLTGTWVGSGHQSPAGDAGADWSIAMTIRDDGASIDYASLGCGGSLSQTSRDETSAEFHESITSGQDKCIDGGDITVRFFKGNLSWTWVGKADGQPYNAVAVLTRQ</sequence>
<gene>
    <name evidence="2" type="ORF">ACFSQT_37500</name>
</gene>
<proteinExistence type="predicted"/>
<reference evidence="3" key="1">
    <citation type="journal article" date="2019" name="Int. J. Syst. Evol. Microbiol.">
        <title>The Global Catalogue of Microorganisms (GCM) 10K type strain sequencing project: providing services to taxonomists for standard genome sequencing and annotation.</title>
        <authorList>
            <consortium name="The Broad Institute Genomics Platform"/>
            <consortium name="The Broad Institute Genome Sequencing Center for Infectious Disease"/>
            <person name="Wu L."/>
            <person name="Ma J."/>
        </authorList>
    </citation>
    <scope>NUCLEOTIDE SEQUENCE [LARGE SCALE GENOMIC DNA]</scope>
    <source>
        <strain evidence="3">CGMCC 1.16226</strain>
    </source>
</reference>
<dbReference type="Proteomes" id="UP001597349">
    <property type="component" value="Unassembled WGS sequence"/>
</dbReference>
<evidence type="ECO:0000313" key="3">
    <source>
        <dbReference type="Proteomes" id="UP001597349"/>
    </source>
</evidence>
<feature type="signal peptide" evidence="1">
    <location>
        <begin position="1"/>
        <end position="25"/>
    </location>
</feature>